<keyword evidence="2" id="KW-0472">Membrane</keyword>
<feature type="transmembrane region" description="Helical" evidence="2">
    <location>
        <begin position="344"/>
        <end position="364"/>
    </location>
</feature>
<evidence type="ECO:0000256" key="3">
    <source>
        <dbReference type="SAM" id="SignalP"/>
    </source>
</evidence>
<evidence type="ECO:0000256" key="1">
    <source>
        <dbReference type="SAM" id="MobiDB-lite"/>
    </source>
</evidence>
<dbReference type="EMBL" id="BAAAHQ010000052">
    <property type="protein sequence ID" value="GAA0951947.1"/>
    <property type="molecule type" value="Genomic_DNA"/>
</dbReference>
<accession>A0ABP4BMI4</accession>
<protein>
    <recommendedName>
        <fullName evidence="6">ABC transporter substrate-binding protein</fullName>
    </recommendedName>
</protein>
<feature type="signal peptide" evidence="3">
    <location>
        <begin position="1"/>
        <end position="24"/>
    </location>
</feature>
<evidence type="ECO:0000313" key="5">
    <source>
        <dbReference type="Proteomes" id="UP001501578"/>
    </source>
</evidence>
<organism evidence="4 5">
    <name type="scientific">Nonomuraea longicatena</name>
    <dbReference type="NCBI Taxonomy" id="83682"/>
    <lineage>
        <taxon>Bacteria</taxon>
        <taxon>Bacillati</taxon>
        <taxon>Actinomycetota</taxon>
        <taxon>Actinomycetes</taxon>
        <taxon>Streptosporangiales</taxon>
        <taxon>Streptosporangiaceae</taxon>
        <taxon>Nonomuraea</taxon>
    </lineage>
</organism>
<feature type="compositionally biased region" description="Pro residues" evidence="1">
    <location>
        <begin position="223"/>
        <end position="246"/>
    </location>
</feature>
<feature type="region of interest" description="Disordered" evidence="1">
    <location>
        <begin position="159"/>
        <end position="344"/>
    </location>
</feature>
<keyword evidence="2" id="KW-0812">Transmembrane</keyword>
<feature type="compositionally biased region" description="Basic and acidic residues" evidence="1">
    <location>
        <begin position="247"/>
        <end position="267"/>
    </location>
</feature>
<evidence type="ECO:0000256" key="2">
    <source>
        <dbReference type="SAM" id="Phobius"/>
    </source>
</evidence>
<evidence type="ECO:0000313" key="4">
    <source>
        <dbReference type="EMBL" id="GAA0951947.1"/>
    </source>
</evidence>
<dbReference type="PRINTS" id="PR01217">
    <property type="entry name" value="PRICHEXTENSN"/>
</dbReference>
<feature type="chain" id="PRO_5046648734" description="ABC transporter substrate-binding protein" evidence="3">
    <location>
        <begin position="25"/>
        <end position="372"/>
    </location>
</feature>
<keyword evidence="2" id="KW-1133">Transmembrane helix</keyword>
<keyword evidence="5" id="KW-1185">Reference proteome</keyword>
<dbReference type="Proteomes" id="UP001501578">
    <property type="component" value="Unassembled WGS sequence"/>
</dbReference>
<feature type="compositionally biased region" description="Pro residues" evidence="1">
    <location>
        <begin position="279"/>
        <end position="291"/>
    </location>
</feature>
<reference evidence="5" key="1">
    <citation type="journal article" date="2019" name="Int. J. Syst. Evol. Microbiol.">
        <title>The Global Catalogue of Microorganisms (GCM) 10K type strain sequencing project: providing services to taxonomists for standard genome sequencing and annotation.</title>
        <authorList>
            <consortium name="The Broad Institute Genomics Platform"/>
            <consortium name="The Broad Institute Genome Sequencing Center for Infectious Disease"/>
            <person name="Wu L."/>
            <person name="Ma J."/>
        </authorList>
    </citation>
    <scope>NUCLEOTIDE SEQUENCE [LARGE SCALE GENOMIC DNA]</scope>
    <source>
        <strain evidence="5">JCM 11136</strain>
    </source>
</reference>
<sequence>MRRPATVLGAVLGTALTAAPGAAAIDPTKGTPGFCQDGTGVTVVVDFQELGGTTIVRCNPQAQRGTGLDALKGAGFQIAGVQRWGEAFICRIENRPSAVEQLPVKGKEGYREACIDTPPAGGYWSYWHAGNNCAWKYSQWGVKNRDFVAGGFEGWSFSLNATADTNPKPRIAAVRPGTEGGSCDAAEEPPPTSDDPNAVQPGSGDEETRREPPQPTQDAPAAQDPPPPSPRSDPDPPATQAPPRADPTPRAEPERPAVQEPTRRPKPESPAVRDAPSTEPEPPRAAPSGRPPPEKGDTLPRPLPRAARTSVPDDPARNVAFVGGEDSPDVSALVKEQSGASDHAPWVAAGAAVVLGAATWLTALRRRRARDG</sequence>
<evidence type="ECO:0008006" key="6">
    <source>
        <dbReference type="Google" id="ProtNLM"/>
    </source>
</evidence>
<dbReference type="RefSeq" id="WP_343954908.1">
    <property type="nucleotide sequence ID" value="NZ_BAAAHQ010000052.1"/>
</dbReference>
<proteinExistence type="predicted"/>
<keyword evidence="3" id="KW-0732">Signal</keyword>
<name>A0ABP4BMI4_9ACTN</name>
<comment type="caution">
    <text evidence="4">The sequence shown here is derived from an EMBL/GenBank/DDBJ whole genome shotgun (WGS) entry which is preliminary data.</text>
</comment>
<gene>
    <name evidence="4" type="ORF">GCM10009560_73230</name>
</gene>